<name>A0A0J9GUI4_9RHOB</name>
<proteinExistence type="predicted"/>
<dbReference type="PATRIC" id="fig|1675527.3.peg.2326"/>
<reference evidence="1 2" key="1">
    <citation type="submission" date="2015-06" db="EMBL/GenBank/DDBJ databases">
        <title>Draft genome sequence of an Alphaproteobacteria species associated to the Mediterranean sponge Oscarella lobularis.</title>
        <authorList>
            <person name="Jourda C."/>
            <person name="Santini S."/>
            <person name="Claverie J.-M."/>
        </authorList>
    </citation>
    <scope>NUCLEOTIDE SEQUENCE [LARGE SCALE GENOMIC DNA]</scope>
    <source>
        <strain evidence="1">IGS</strain>
    </source>
</reference>
<dbReference type="InterPro" id="IPR009045">
    <property type="entry name" value="Zn_M74/Hedgehog-like"/>
</dbReference>
<comment type="caution">
    <text evidence="1">The sequence shown here is derived from an EMBL/GenBank/DDBJ whole genome shotgun (WGS) entry which is preliminary data.</text>
</comment>
<dbReference type="AlphaFoldDB" id="A0A0J9GUI4"/>
<sequence length="226" mass="26212">MGFIRAIRETLRGEPEETQLTPQALYAAALEQQYPKEKMQEVKLQTRFTYTEGPMIFLGQQIVKGMQEAGYPSRVVFGRRTAERQAKLYAKGRTAPGRKVTRAGPWESAHQFDDAVDICHKSKGWDVSKDYWETLASVVRIVGEVFDVQLEHGHYWRFKDSAHIELNDWKANRARLERIWAEEEADRIRAGDPPGIVKRHFNQSELWERFCEVLPDVAKRHSRRGG</sequence>
<dbReference type="STRING" id="1675527.AIOL_002209"/>
<accession>A0A0J9GUI4</accession>
<evidence type="ECO:0000313" key="1">
    <source>
        <dbReference type="EMBL" id="KMW57248.1"/>
    </source>
</evidence>
<gene>
    <name evidence="1" type="ORF">AIOL_002209</name>
</gene>
<dbReference type="OrthoDB" id="7865583at2"/>
<dbReference type="SUPFAM" id="SSF55166">
    <property type="entry name" value="Hedgehog/DD-peptidase"/>
    <property type="match status" value="1"/>
</dbReference>
<evidence type="ECO:0000313" key="2">
    <source>
        <dbReference type="Proteomes" id="UP000037178"/>
    </source>
</evidence>
<dbReference type="RefSeq" id="WP_053101246.1">
    <property type="nucleotide sequence ID" value="NZ_LFTY01000002.1"/>
</dbReference>
<dbReference type="EMBL" id="LFTY01000002">
    <property type="protein sequence ID" value="KMW57248.1"/>
    <property type="molecule type" value="Genomic_DNA"/>
</dbReference>
<protein>
    <submittedName>
        <fullName evidence="1">Uncharacterized protein</fullName>
    </submittedName>
</protein>
<organism evidence="1 2">
    <name type="scientific">Candidatus Rhodobacter oscarellae</name>
    <dbReference type="NCBI Taxonomy" id="1675527"/>
    <lineage>
        <taxon>Bacteria</taxon>
        <taxon>Pseudomonadati</taxon>
        <taxon>Pseudomonadota</taxon>
        <taxon>Alphaproteobacteria</taxon>
        <taxon>Rhodobacterales</taxon>
        <taxon>Rhodobacter group</taxon>
        <taxon>Rhodobacter</taxon>
    </lineage>
</organism>
<keyword evidence="2" id="KW-1185">Reference proteome</keyword>
<dbReference type="CDD" id="cd14845">
    <property type="entry name" value="L-Ala-D-Glu_peptidase_like"/>
    <property type="match status" value="1"/>
</dbReference>
<dbReference type="Proteomes" id="UP000037178">
    <property type="component" value="Unassembled WGS sequence"/>
</dbReference>
<dbReference type="Gene3D" id="3.30.1380.10">
    <property type="match status" value="1"/>
</dbReference>